<evidence type="ECO:0000313" key="1">
    <source>
        <dbReference type="EMBL" id="KAK3044822.1"/>
    </source>
</evidence>
<proteinExistence type="predicted"/>
<evidence type="ECO:0000313" key="2">
    <source>
        <dbReference type="Proteomes" id="UP001186974"/>
    </source>
</evidence>
<reference evidence="1" key="1">
    <citation type="submission" date="2024-09" db="EMBL/GenBank/DDBJ databases">
        <title>Black Yeasts Isolated from many extreme environments.</title>
        <authorList>
            <person name="Coleine C."/>
            <person name="Stajich J.E."/>
            <person name="Selbmann L."/>
        </authorList>
    </citation>
    <scope>NUCLEOTIDE SEQUENCE</scope>
    <source>
        <strain evidence="1">CCFEE 5737</strain>
    </source>
</reference>
<protein>
    <submittedName>
        <fullName evidence="1">Uncharacterized protein</fullName>
    </submittedName>
</protein>
<dbReference type="EMBL" id="JAWDJW010011402">
    <property type="protein sequence ID" value="KAK3044822.1"/>
    <property type="molecule type" value="Genomic_DNA"/>
</dbReference>
<sequence length="364" mass="40466">MPAPTTTLLIEGSFEELADELAQYIDTLKQQHGEEGSSVQQEVSELVKEDKKEDALKKLVGASDVLNSAPEKELIAAYNLLIHVSQQSSNINMFLARICTNLSKPITSSPTNGAGLALSILSTVFNIIPSDNEARLHVLMAILTVIRTSKNFETLKPQLKNLDAWLASWDTDEEDQRKLYLAIADAAQDAGESEQGYQYLVRALRTIPSDEASSEEARDLSIRALKSALTHPTHFDFQDLTALDSIQALRNSEPVYFQLLEIFTSELLDDFNDFNDEHSGFLEQAGLDEAVLTRKMRLLTLASIAASANQTRSLPYSDIAHALQIPSEDVEIWVIDVIRAGLVEGKLSQLNQMFLIHKSTYRVF</sequence>
<keyword evidence="2" id="KW-1185">Reference proteome</keyword>
<feature type="non-terminal residue" evidence="1">
    <location>
        <position position="364"/>
    </location>
</feature>
<gene>
    <name evidence="1" type="ORF">LTS18_000259</name>
</gene>
<accession>A0ACC3CU60</accession>
<organism evidence="1 2">
    <name type="scientific">Coniosporium uncinatum</name>
    <dbReference type="NCBI Taxonomy" id="93489"/>
    <lineage>
        <taxon>Eukaryota</taxon>
        <taxon>Fungi</taxon>
        <taxon>Dikarya</taxon>
        <taxon>Ascomycota</taxon>
        <taxon>Pezizomycotina</taxon>
        <taxon>Dothideomycetes</taxon>
        <taxon>Dothideomycetes incertae sedis</taxon>
        <taxon>Coniosporium</taxon>
    </lineage>
</organism>
<name>A0ACC3CU60_9PEZI</name>
<comment type="caution">
    <text evidence="1">The sequence shown here is derived from an EMBL/GenBank/DDBJ whole genome shotgun (WGS) entry which is preliminary data.</text>
</comment>
<dbReference type="Proteomes" id="UP001186974">
    <property type="component" value="Unassembled WGS sequence"/>
</dbReference>